<name>A0A2V3VYW4_9BACI</name>
<feature type="binding site" evidence="1">
    <location>
        <position position="207"/>
    </location>
    <ligand>
        <name>a divalent metal cation</name>
        <dbReference type="ChEBI" id="CHEBI:60240"/>
        <label>1</label>
    </ligand>
</feature>
<evidence type="ECO:0000313" key="3">
    <source>
        <dbReference type="Proteomes" id="UP000247922"/>
    </source>
</evidence>
<proteinExistence type="predicted"/>
<accession>A0A2V3VYW4</accession>
<dbReference type="Pfam" id="PF01026">
    <property type="entry name" value="TatD_DNase"/>
    <property type="match status" value="1"/>
</dbReference>
<dbReference type="CDD" id="cd01310">
    <property type="entry name" value="TatD_DNAse"/>
    <property type="match status" value="1"/>
</dbReference>
<reference evidence="2 3" key="1">
    <citation type="submission" date="2018-05" db="EMBL/GenBank/DDBJ databases">
        <title>Genomic Encyclopedia of Type Strains, Phase IV (KMG-IV): sequencing the most valuable type-strain genomes for metagenomic binning, comparative biology and taxonomic classification.</title>
        <authorList>
            <person name="Goeker M."/>
        </authorList>
    </citation>
    <scope>NUCLEOTIDE SEQUENCE [LARGE SCALE GENOMIC DNA]</scope>
    <source>
        <strain evidence="2 3">DSM 22440</strain>
    </source>
</reference>
<feature type="binding site" evidence="1">
    <location>
        <position position="11"/>
    </location>
    <ligand>
        <name>a divalent metal cation</name>
        <dbReference type="ChEBI" id="CHEBI:60240"/>
        <label>1</label>
    </ligand>
</feature>
<dbReference type="OrthoDB" id="9775608at2"/>
<organism evidence="2 3">
    <name type="scientific">Streptohalobacillus salinus</name>
    <dbReference type="NCBI Taxonomy" id="621096"/>
    <lineage>
        <taxon>Bacteria</taxon>
        <taxon>Bacillati</taxon>
        <taxon>Bacillota</taxon>
        <taxon>Bacilli</taxon>
        <taxon>Bacillales</taxon>
        <taxon>Bacillaceae</taxon>
        <taxon>Streptohalobacillus</taxon>
    </lineage>
</organism>
<feature type="binding site" evidence="1">
    <location>
        <position position="95"/>
    </location>
    <ligand>
        <name>a divalent metal cation</name>
        <dbReference type="ChEBI" id="CHEBI:60240"/>
        <label>1</label>
    </ligand>
</feature>
<dbReference type="GO" id="GO:0016788">
    <property type="term" value="F:hydrolase activity, acting on ester bonds"/>
    <property type="evidence" value="ECO:0007669"/>
    <property type="project" value="InterPro"/>
</dbReference>
<dbReference type="SUPFAM" id="SSF51556">
    <property type="entry name" value="Metallo-dependent hydrolases"/>
    <property type="match status" value="1"/>
</dbReference>
<dbReference type="PIRSF" id="PIRSF005902">
    <property type="entry name" value="DNase_TatD"/>
    <property type="match status" value="1"/>
</dbReference>
<sequence length="260" mass="29700">MMNAIIDAHIHLDLYAEKDRALMLNKLKEDGVTALVAVSNDLKSAQSVLALAATHPEIKPAIGFHPEQDLPSDNEIDNIIALIHMHHQALVAIGEIGLPYYTQQKNPELLREPYIDLLERFLKVAAALDKPVVLHAIYEDALVACDLLEKHQVKRAHFHWFKGTAPIIDKMIRGGYYISVTPDVIYESDIQRVVERYPLDLMMVETDGPWPFQGPFEKQMTEPAMIHQTIAKIAEIKQIETGRVYQTLYQNTRHFYRLDN</sequence>
<dbReference type="Gene3D" id="3.20.20.140">
    <property type="entry name" value="Metal-dependent hydrolases"/>
    <property type="match status" value="1"/>
</dbReference>
<evidence type="ECO:0000313" key="2">
    <source>
        <dbReference type="EMBL" id="PXW86101.1"/>
    </source>
</evidence>
<keyword evidence="1" id="KW-0479">Metal-binding</keyword>
<dbReference type="EMBL" id="QJJR01000023">
    <property type="protein sequence ID" value="PXW86101.1"/>
    <property type="molecule type" value="Genomic_DNA"/>
</dbReference>
<feature type="binding site" evidence="1">
    <location>
        <position position="9"/>
    </location>
    <ligand>
        <name>a divalent metal cation</name>
        <dbReference type="ChEBI" id="CHEBI:60240"/>
        <label>1</label>
    </ligand>
</feature>
<dbReference type="AlphaFoldDB" id="A0A2V3VYW4"/>
<dbReference type="RefSeq" id="WP_110252261.1">
    <property type="nucleotide sequence ID" value="NZ_QJJR01000023.1"/>
</dbReference>
<dbReference type="InterPro" id="IPR001130">
    <property type="entry name" value="TatD-like"/>
</dbReference>
<dbReference type="PANTHER" id="PTHR46124:SF2">
    <property type="entry name" value="D-AMINOACYL-TRNA DEACYLASE"/>
    <property type="match status" value="1"/>
</dbReference>
<gene>
    <name evidence="2" type="ORF">DES38_12323</name>
</gene>
<evidence type="ECO:0000256" key="1">
    <source>
        <dbReference type="PIRSR" id="PIRSR005902-1"/>
    </source>
</evidence>
<protein>
    <submittedName>
        <fullName evidence="2">TatD DNase family protein</fullName>
    </submittedName>
</protein>
<feature type="binding site" evidence="1">
    <location>
        <position position="159"/>
    </location>
    <ligand>
        <name>a divalent metal cation</name>
        <dbReference type="ChEBI" id="CHEBI:60240"/>
        <label>2</label>
    </ligand>
</feature>
<comment type="caution">
    <text evidence="2">The sequence shown here is derived from an EMBL/GenBank/DDBJ whole genome shotgun (WGS) entry which is preliminary data.</text>
</comment>
<dbReference type="InterPro" id="IPR032466">
    <property type="entry name" value="Metal_Hydrolase"/>
</dbReference>
<dbReference type="PANTHER" id="PTHR46124">
    <property type="entry name" value="D-AMINOACYL-TRNA DEACYLASE"/>
    <property type="match status" value="1"/>
</dbReference>
<dbReference type="GO" id="GO:0046872">
    <property type="term" value="F:metal ion binding"/>
    <property type="evidence" value="ECO:0007669"/>
    <property type="project" value="UniProtKB-KW"/>
</dbReference>
<dbReference type="Proteomes" id="UP000247922">
    <property type="component" value="Unassembled WGS sequence"/>
</dbReference>
<keyword evidence="3" id="KW-1185">Reference proteome</keyword>
<feature type="binding site" evidence="1">
    <location>
        <position position="135"/>
    </location>
    <ligand>
        <name>a divalent metal cation</name>
        <dbReference type="ChEBI" id="CHEBI:60240"/>
        <label>2</label>
    </ligand>
</feature>